<organism evidence="2 3">
    <name type="scientific">Micromonospora saelicesensis</name>
    <dbReference type="NCBI Taxonomy" id="285676"/>
    <lineage>
        <taxon>Bacteria</taxon>
        <taxon>Bacillati</taxon>
        <taxon>Actinomycetota</taxon>
        <taxon>Actinomycetes</taxon>
        <taxon>Micromonosporales</taxon>
        <taxon>Micromonosporaceae</taxon>
        <taxon>Micromonospora</taxon>
    </lineage>
</organism>
<keyword evidence="1" id="KW-0812">Transmembrane</keyword>
<evidence type="ECO:0000313" key="3">
    <source>
        <dbReference type="Proteomes" id="UP000198864"/>
    </source>
</evidence>
<feature type="transmembrane region" description="Helical" evidence="1">
    <location>
        <begin position="136"/>
        <end position="161"/>
    </location>
</feature>
<name>A0A1C4YNC5_9ACTN</name>
<evidence type="ECO:0000256" key="1">
    <source>
        <dbReference type="SAM" id="Phobius"/>
    </source>
</evidence>
<keyword evidence="1" id="KW-1133">Transmembrane helix</keyword>
<feature type="transmembrane region" description="Helical" evidence="1">
    <location>
        <begin position="80"/>
        <end position="104"/>
    </location>
</feature>
<reference evidence="2 3" key="1">
    <citation type="submission" date="2016-06" db="EMBL/GenBank/DDBJ databases">
        <authorList>
            <person name="Kjaerup R.B."/>
            <person name="Dalgaard T.S."/>
            <person name="Juul-Madsen H.R."/>
        </authorList>
    </citation>
    <scope>NUCLEOTIDE SEQUENCE [LARGE SCALE GENOMIC DNA]</scope>
    <source>
        <strain evidence="2 3">DSM 44871</strain>
    </source>
</reference>
<evidence type="ECO:0000313" key="2">
    <source>
        <dbReference type="EMBL" id="SCF22263.1"/>
    </source>
</evidence>
<dbReference type="Proteomes" id="UP000198864">
    <property type="component" value="Unassembled WGS sequence"/>
</dbReference>
<feature type="transmembrane region" description="Helical" evidence="1">
    <location>
        <begin position="29"/>
        <end position="59"/>
    </location>
</feature>
<dbReference type="RefSeq" id="WP_091403088.1">
    <property type="nucleotide sequence ID" value="NZ_FMCR01000004.1"/>
</dbReference>
<dbReference type="EMBL" id="FMCR01000004">
    <property type="protein sequence ID" value="SCF22263.1"/>
    <property type="molecule type" value="Genomic_DNA"/>
</dbReference>
<dbReference type="AlphaFoldDB" id="A0A1C4YNC5"/>
<feature type="transmembrane region" description="Helical" evidence="1">
    <location>
        <begin position="173"/>
        <end position="195"/>
    </location>
</feature>
<keyword evidence="1" id="KW-0472">Membrane</keyword>
<protein>
    <submittedName>
        <fullName evidence="2">Uncharacterized protein</fullName>
    </submittedName>
</protein>
<accession>A0A1C4YNC5</accession>
<proteinExistence type="predicted"/>
<gene>
    <name evidence="2" type="ORF">GA0070561_4418</name>
</gene>
<sequence>MPTDLAQPAAHHPTAHSRPYRVLRLAGRSLAYCAALAPVAVLTLVTAPLGGAGAAVARWRALRGWLLGTPPTTVPGRRPGTVAVLGHALLSLLVGAVALLPLGVELLMVLRGVLYGVVDPGPYDNSWGGPTRAGAWLAHFLVGLPMAAAGLAALIGIAAVHQRLTRRLDGERGPLWLLPTVLLMALAGALLFVAWTRQI</sequence>